<dbReference type="KEGG" id="kpin:30176259"/>
<accession>A0A1B9HSG3</accession>
<gene>
    <name evidence="2" type="ORF">I206_07890</name>
    <name evidence="3" type="ORF">I206_100075</name>
</gene>
<reference evidence="3" key="2">
    <citation type="submission" date="2013-07" db="EMBL/GenBank/DDBJ databases">
        <authorList>
            <consortium name="The Broad Institute Genome Sequencing Platform"/>
            <person name="Cuomo C."/>
            <person name="Litvintseva A."/>
            <person name="Chen Y."/>
            <person name="Heitman J."/>
            <person name="Sun S."/>
            <person name="Springer D."/>
            <person name="Dromer F."/>
            <person name="Young S.K."/>
            <person name="Zeng Q."/>
            <person name="Gargeya S."/>
            <person name="Fitzgerald M."/>
            <person name="Abouelleil A."/>
            <person name="Alvarado L."/>
            <person name="Berlin A.M."/>
            <person name="Chapman S.B."/>
            <person name="Dewar J."/>
            <person name="Goldberg J."/>
            <person name="Griggs A."/>
            <person name="Gujja S."/>
            <person name="Hansen M."/>
            <person name="Howarth C."/>
            <person name="Imamovic A."/>
            <person name="Larimer J."/>
            <person name="McCowan C."/>
            <person name="Murphy C."/>
            <person name="Pearson M."/>
            <person name="Priest M."/>
            <person name="Roberts A."/>
            <person name="Saif S."/>
            <person name="Shea T."/>
            <person name="Sykes S."/>
            <person name="Wortman J."/>
            <person name="Nusbaum C."/>
            <person name="Birren B."/>
        </authorList>
    </citation>
    <scope>NUCLEOTIDE SEQUENCE</scope>
    <source>
        <strain evidence="3">CBS 10737</strain>
    </source>
</reference>
<name>A0A1B9HSG3_9TREE</name>
<feature type="compositionally biased region" description="Polar residues" evidence="1">
    <location>
        <begin position="21"/>
        <end position="35"/>
    </location>
</feature>
<evidence type="ECO:0000313" key="2">
    <source>
        <dbReference type="EMBL" id="OCF46219.1"/>
    </source>
</evidence>
<dbReference type="GeneID" id="30176259"/>
<dbReference type="Proteomes" id="UP000094020">
    <property type="component" value="Chromosome 1"/>
</dbReference>
<keyword evidence="4" id="KW-1185">Reference proteome</keyword>
<evidence type="ECO:0000313" key="3">
    <source>
        <dbReference type="EMBL" id="WWC66174.1"/>
    </source>
</evidence>
<reference evidence="3" key="4">
    <citation type="submission" date="2024-02" db="EMBL/GenBank/DDBJ databases">
        <title>Comparative genomics of Cryptococcus and Kwoniella reveals pathogenesis evolution and contrasting modes of karyotype evolution via chromosome fusion or intercentromeric recombination.</title>
        <authorList>
            <person name="Coelho M.A."/>
            <person name="David-Palma M."/>
            <person name="Shea T."/>
            <person name="Bowers K."/>
            <person name="McGinley-Smith S."/>
            <person name="Mohammad A.W."/>
            <person name="Gnirke A."/>
            <person name="Yurkov A.M."/>
            <person name="Nowrousian M."/>
            <person name="Sun S."/>
            <person name="Cuomo C.A."/>
            <person name="Heitman J."/>
        </authorList>
    </citation>
    <scope>NUCLEOTIDE SEQUENCE</scope>
    <source>
        <strain evidence="3">CBS 10737</strain>
    </source>
</reference>
<dbReference type="AlphaFoldDB" id="A0A1B9HSG3"/>
<feature type="region of interest" description="Disordered" evidence="1">
    <location>
        <begin position="14"/>
        <end position="45"/>
    </location>
</feature>
<sequence>MADRRNSRFVYLRAEHRRRVPTSSTASTDNRMTPTSDRDDSTTGTNSMKKYVIYGGIALHATCLGWQGHKAFTEVFGETPRVDISTLTANGTICSHCSKLIEDATLNCTTVDENSESPTFVDHPAVGENSQDKEQLQIILVPQFFGSKDDTPQQGQEIIIIDNIPDKFRREANSDTEVSQDASQEGK</sequence>
<dbReference type="EMBL" id="KV700119">
    <property type="protein sequence ID" value="OCF46219.1"/>
    <property type="molecule type" value="Genomic_DNA"/>
</dbReference>
<organism evidence="2">
    <name type="scientific">Kwoniella pini CBS 10737</name>
    <dbReference type="NCBI Taxonomy" id="1296096"/>
    <lineage>
        <taxon>Eukaryota</taxon>
        <taxon>Fungi</taxon>
        <taxon>Dikarya</taxon>
        <taxon>Basidiomycota</taxon>
        <taxon>Agaricomycotina</taxon>
        <taxon>Tremellomycetes</taxon>
        <taxon>Tremellales</taxon>
        <taxon>Cryptococcaceae</taxon>
        <taxon>Kwoniella</taxon>
    </lineage>
</organism>
<reference evidence="2" key="1">
    <citation type="submission" date="2013-07" db="EMBL/GenBank/DDBJ databases">
        <title>The Genome Sequence of Cryptococcus pinus CBS10737.</title>
        <authorList>
            <consortium name="The Broad Institute Genome Sequencing Platform"/>
            <person name="Cuomo C."/>
            <person name="Litvintseva A."/>
            <person name="Chen Y."/>
            <person name="Heitman J."/>
            <person name="Sun S."/>
            <person name="Springer D."/>
            <person name="Dromer F."/>
            <person name="Young S.K."/>
            <person name="Zeng Q."/>
            <person name="Gargeya S."/>
            <person name="Fitzgerald M."/>
            <person name="Abouelleil A."/>
            <person name="Alvarado L."/>
            <person name="Berlin A.M."/>
            <person name="Chapman S.B."/>
            <person name="Dewar J."/>
            <person name="Goldberg J."/>
            <person name="Griggs A."/>
            <person name="Gujja S."/>
            <person name="Hansen M."/>
            <person name="Howarth C."/>
            <person name="Imamovic A."/>
            <person name="Larimer J."/>
            <person name="McCowan C."/>
            <person name="Murphy C."/>
            <person name="Pearson M."/>
            <person name="Priest M."/>
            <person name="Roberts A."/>
            <person name="Saif S."/>
            <person name="Shea T."/>
            <person name="Sykes S."/>
            <person name="Wortman J."/>
            <person name="Nusbaum C."/>
            <person name="Birren B."/>
        </authorList>
    </citation>
    <scope>NUCLEOTIDE SEQUENCE [LARGE SCALE GENOMIC DNA]</scope>
    <source>
        <strain evidence="2">CBS 10737</strain>
    </source>
</reference>
<evidence type="ECO:0000313" key="4">
    <source>
        <dbReference type="Proteomes" id="UP000094020"/>
    </source>
</evidence>
<protein>
    <submittedName>
        <fullName evidence="2">Uncharacterized protein</fullName>
    </submittedName>
</protein>
<evidence type="ECO:0000256" key="1">
    <source>
        <dbReference type="SAM" id="MobiDB-lite"/>
    </source>
</evidence>
<dbReference type="EMBL" id="CP144519">
    <property type="protein sequence ID" value="WWC66174.1"/>
    <property type="molecule type" value="Genomic_DNA"/>
</dbReference>
<reference evidence="2" key="3">
    <citation type="submission" date="2016-07" db="EMBL/GenBank/DDBJ databases">
        <title>Evolution of pathogenesis and genome organization in the Tremellales.</title>
        <authorList>
            <person name="Cuomo C."/>
            <person name="Litvintseva A."/>
            <person name="Heitman J."/>
            <person name="Chen Y."/>
            <person name="Sun S."/>
            <person name="Springer D."/>
            <person name="Dromer F."/>
            <person name="Young S."/>
            <person name="Zeng Q."/>
            <person name="Chapman S."/>
            <person name="Gujja S."/>
            <person name="Saif S."/>
            <person name="Birren B."/>
        </authorList>
    </citation>
    <scope>NUCLEOTIDE SEQUENCE</scope>
    <source>
        <strain evidence="2">CBS 10737</strain>
    </source>
</reference>
<proteinExistence type="predicted"/>
<dbReference type="RefSeq" id="XP_019007438.1">
    <property type="nucleotide sequence ID" value="XM_019159574.1"/>
</dbReference>